<dbReference type="InterPro" id="IPR052462">
    <property type="entry name" value="SLIRP/GR-RBP-like"/>
</dbReference>
<evidence type="ECO:0000256" key="3">
    <source>
        <dbReference type="SAM" id="MobiDB-lite"/>
    </source>
</evidence>
<dbReference type="PROSITE" id="PS50102">
    <property type="entry name" value="RRM"/>
    <property type="match status" value="2"/>
</dbReference>
<feature type="region of interest" description="Disordered" evidence="3">
    <location>
        <begin position="412"/>
        <end position="460"/>
    </location>
</feature>
<gene>
    <name evidence="5" type="ORF">TcWFU_009154</name>
</gene>
<evidence type="ECO:0000256" key="1">
    <source>
        <dbReference type="ARBA" id="ARBA00022884"/>
    </source>
</evidence>
<evidence type="ECO:0000256" key="2">
    <source>
        <dbReference type="PROSITE-ProRule" id="PRU00176"/>
    </source>
</evidence>
<dbReference type="PANTHER" id="PTHR48027">
    <property type="entry name" value="HETEROGENEOUS NUCLEAR RIBONUCLEOPROTEIN 87F-RELATED"/>
    <property type="match status" value="1"/>
</dbReference>
<evidence type="ECO:0000313" key="6">
    <source>
        <dbReference type="Proteomes" id="UP001651158"/>
    </source>
</evidence>
<comment type="caution">
    <text evidence="5">The sequence shown here is derived from an EMBL/GenBank/DDBJ whole genome shotgun (WGS) entry which is preliminary data.</text>
</comment>
<proteinExistence type="predicted"/>
<dbReference type="InterPro" id="IPR000504">
    <property type="entry name" value="RRM_dom"/>
</dbReference>
<dbReference type="Gene3D" id="3.30.40.10">
    <property type="entry name" value="Zinc/RING finger domain, C3HC4 (zinc finger)"/>
    <property type="match status" value="1"/>
</dbReference>
<dbReference type="CDD" id="cd00590">
    <property type="entry name" value="RRM_SF"/>
    <property type="match status" value="1"/>
</dbReference>
<accession>A0ABR4Q1U7</accession>
<dbReference type="Gene3D" id="3.30.70.330">
    <property type="match status" value="2"/>
</dbReference>
<protein>
    <submittedName>
        <fullName evidence="5">DAZ-associated protein 1</fullName>
    </submittedName>
</protein>
<dbReference type="SUPFAM" id="SSF54928">
    <property type="entry name" value="RNA-binding domain, RBD"/>
    <property type="match status" value="1"/>
</dbReference>
<dbReference type="SUPFAM" id="SSF57850">
    <property type="entry name" value="RING/U-box"/>
    <property type="match status" value="1"/>
</dbReference>
<feature type="domain" description="RRM" evidence="4">
    <location>
        <begin position="342"/>
        <end position="419"/>
    </location>
</feature>
<sequence>MASIDADLICGGCTNLLRDPYSLPCGHTFCLRPCLLPHAKAATSRCIHCDATFNASQLRPNYSIGARLYLLSSQQEREWKEEEQNQRPKKQVEGNAEREVGMLTDGKETSEKPRIHIVCRACKRTIEAKSLDICQHCHCNICFQCREEHHESCRSIIRARLYTLFRHKATLISCSERLQKSKTSLLKADKKMKDELLGSLEGVVNELLGPAGKSLDSSVAKLKTMYKTDYETLNPLMQRIRNLIAEADRAQDVSASLEGITSLQEIAEKQNSLKKLILEAAALGEMMKDLPPLPITQMRLSGLFNKIDRHMSDFRLFMRDEANPPSQPFHCSGTGEQSGSITTIFVGGLRPSHTESQLCQYFSQYGTVTRCHILKSRRTGESRGFGFVTFQEAAEASRAFINSQHFIEGNSVQVNPAVQQSKKESKKETKEEKEAKKKRRKEDKKKREEMAFSVSTTKAAASSSAKTGHQLIVHDLPLKTRKMDIRRLLGGFGTITSVKVDQAEHKAFVSFSTAEALQTAVEAAPHHLRGVDLRVSSPGDPDLSCSGT</sequence>
<evidence type="ECO:0000313" key="5">
    <source>
        <dbReference type="EMBL" id="KAL5103604.1"/>
    </source>
</evidence>
<dbReference type="EMBL" id="JAKROA010000017">
    <property type="protein sequence ID" value="KAL5103604.1"/>
    <property type="molecule type" value="Genomic_DNA"/>
</dbReference>
<organism evidence="5 6">
    <name type="scientific">Taenia crassiceps</name>
    <dbReference type="NCBI Taxonomy" id="6207"/>
    <lineage>
        <taxon>Eukaryota</taxon>
        <taxon>Metazoa</taxon>
        <taxon>Spiralia</taxon>
        <taxon>Lophotrochozoa</taxon>
        <taxon>Platyhelminthes</taxon>
        <taxon>Cestoda</taxon>
        <taxon>Eucestoda</taxon>
        <taxon>Cyclophyllidea</taxon>
        <taxon>Taeniidae</taxon>
        <taxon>Taenia</taxon>
    </lineage>
</organism>
<dbReference type="InterPro" id="IPR013083">
    <property type="entry name" value="Znf_RING/FYVE/PHD"/>
</dbReference>
<keyword evidence="1 2" id="KW-0694">RNA-binding</keyword>
<dbReference type="SMART" id="SM00360">
    <property type="entry name" value="RRM"/>
    <property type="match status" value="2"/>
</dbReference>
<dbReference type="Pfam" id="PF00076">
    <property type="entry name" value="RRM_1"/>
    <property type="match status" value="2"/>
</dbReference>
<keyword evidence="6" id="KW-1185">Reference proteome</keyword>
<feature type="compositionally biased region" description="Basic and acidic residues" evidence="3">
    <location>
        <begin position="421"/>
        <end position="435"/>
    </location>
</feature>
<reference evidence="5 6" key="1">
    <citation type="journal article" date="2022" name="Front. Cell. Infect. Microbiol.">
        <title>The Genomes of Two Strains of Taenia crassiceps the Animal Model for the Study of Human Cysticercosis.</title>
        <authorList>
            <person name="Bobes R.J."/>
            <person name="Estrada K."/>
            <person name="Rios-Valencia D.G."/>
            <person name="Calderon-Gallegos A."/>
            <person name="de la Torre P."/>
            <person name="Carrero J.C."/>
            <person name="Sanchez-Flores A."/>
            <person name="Laclette J.P."/>
        </authorList>
    </citation>
    <scope>NUCLEOTIDE SEQUENCE [LARGE SCALE GENOMIC DNA]</scope>
    <source>
        <strain evidence="5">WFUcys</strain>
    </source>
</reference>
<dbReference type="InterPro" id="IPR035979">
    <property type="entry name" value="RBD_domain_sf"/>
</dbReference>
<evidence type="ECO:0000259" key="4">
    <source>
        <dbReference type="PROSITE" id="PS50102"/>
    </source>
</evidence>
<dbReference type="Proteomes" id="UP001651158">
    <property type="component" value="Unassembled WGS sequence"/>
</dbReference>
<dbReference type="InterPro" id="IPR012677">
    <property type="entry name" value="Nucleotide-bd_a/b_plait_sf"/>
</dbReference>
<name>A0ABR4Q1U7_9CEST</name>
<feature type="domain" description="RRM" evidence="4">
    <location>
        <begin position="469"/>
        <end position="540"/>
    </location>
</feature>